<gene>
    <name evidence="5" type="ORF">SAMN06265221_11552</name>
</gene>
<dbReference type="PROSITE" id="PS00041">
    <property type="entry name" value="HTH_ARAC_FAMILY_1"/>
    <property type="match status" value="1"/>
</dbReference>
<dbReference type="SUPFAM" id="SSF46689">
    <property type="entry name" value="Homeodomain-like"/>
    <property type="match status" value="2"/>
</dbReference>
<dbReference type="SMART" id="SM00342">
    <property type="entry name" value="HTH_ARAC"/>
    <property type="match status" value="1"/>
</dbReference>
<dbReference type="PANTHER" id="PTHR46796:SF14">
    <property type="entry name" value="TRANSCRIPTIONAL REGULATORY PROTEIN"/>
    <property type="match status" value="1"/>
</dbReference>
<dbReference type="InterPro" id="IPR018060">
    <property type="entry name" value="HTH_AraC"/>
</dbReference>
<dbReference type="InterPro" id="IPR009057">
    <property type="entry name" value="Homeodomain-like_sf"/>
</dbReference>
<evidence type="ECO:0000259" key="4">
    <source>
        <dbReference type="PROSITE" id="PS01124"/>
    </source>
</evidence>
<protein>
    <submittedName>
        <fullName evidence="5">Transcriptional regulator, AraC family</fullName>
    </submittedName>
</protein>
<dbReference type="Gene3D" id="1.10.10.60">
    <property type="entry name" value="Homeodomain-like"/>
    <property type="match status" value="2"/>
</dbReference>
<evidence type="ECO:0000313" key="6">
    <source>
        <dbReference type="Proteomes" id="UP000319014"/>
    </source>
</evidence>
<dbReference type="Pfam" id="PF12833">
    <property type="entry name" value="HTH_18"/>
    <property type="match status" value="1"/>
</dbReference>
<dbReference type="OrthoDB" id="9793400at2"/>
<dbReference type="PROSITE" id="PS01124">
    <property type="entry name" value="HTH_ARAC_FAMILY_2"/>
    <property type="match status" value="1"/>
</dbReference>
<dbReference type="EMBL" id="FXTK01000015">
    <property type="protein sequence ID" value="SMO86967.1"/>
    <property type="molecule type" value="Genomic_DNA"/>
</dbReference>
<dbReference type="InterPro" id="IPR018062">
    <property type="entry name" value="HTH_AraC-typ_CS"/>
</dbReference>
<evidence type="ECO:0000256" key="3">
    <source>
        <dbReference type="ARBA" id="ARBA00023163"/>
    </source>
</evidence>
<evidence type="ECO:0000256" key="1">
    <source>
        <dbReference type="ARBA" id="ARBA00023015"/>
    </source>
</evidence>
<keyword evidence="3" id="KW-0804">Transcription</keyword>
<organism evidence="5 6">
    <name type="scientific">Paracoccus laeviglucosivorans</name>
    <dbReference type="NCBI Taxonomy" id="1197861"/>
    <lineage>
        <taxon>Bacteria</taxon>
        <taxon>Pseudomonadati</taxon>
        <taxon>Pseudomonadota</taxon>
        <taxon>Alphaproteobacteria</taxon>
        <taxon>Rhodobacterales</taxon>
        <taxon>Paracoccaceae</taxon>
        <taxon>Paracoccus</taxon>
    </lineage>
</organism>
<accession>A0A521ESS9</accession>
<keyword evidence="2" id="KW-0238">DNA-binding</keyword>
<proteinExistence type="predicted"/>
<evidence type="ECO:0000313" key="5">
    <source>
        <dbReference type="EMBL" id="SMO86967.1"/>
    </source>
</evidence>
<name>A0A521ESS9_9RHOB</name>
<sequence length="294" mass="33046">MAQIPAAMSLHSIIDTQKALLKKRDSLGCSLGTLAHNDCMTAGGLTLMRKAAHGAVQTRVQTDAQDRGMIIGLSLLRGHRRQIREGSRRLDRVFDRDSLYIRDFDADYSALIEGAFDFFLIELPQGVQLRPTDSANDPVLGNMARAVLGQMAGPKPTLLETQETGQRIMDHILQAHGLARRLRRPQRLSPQELAIAKDMLLSDQIQHQQLDRIAAALNMSRGRFFRGYRAAAGLSPMQWLLEQRIEHARILMRVTAWPLADIALACGFADQSHFTRMFQRCNGISPGRWRRDMI</sequence>
<dbReference type="PANTHER" id="PTHR46796">
    <property type="entry name" value="HTH-TYPE TRANSCRIPTIONAL ACTIVATOR RHAS-RELATED"/>
    <property type="match status" value="1"/>
</dbReference>
<dbReference type="InterPro" id="IPR020449">
    <property type="entry name" value="Tscrpt_reg_AraC-type_HTH"/>
</dbReference>
<dbReference type="Proteomes" id="UP000319014">
    <property type="component" value="Unassembled WGS sequence"/>
</dbReference>
<dbReference type="InterPro" id="IPR050204">
    <property type="entry name" value="AraC_XylS_family_regulators"/>
</dbReference>
<dbReference type="AlphaFoldDB" id="A0A521ESS9"/>
<keyword evidence="6" id="KW-1185">Reference proteome</keyword>
<evidence type="ECO:0000256" key="2">
    <source>
        <dbReference type="ARBA" id="ARBA00023125"/>
    </source>
</evidence>
<feature type="domain" description="HTH araC/xylS-type" evidence="4">
    <location>
        <begin position="194"/>
        <end position="292"/>
    </location>
</feature>
<reference evidence="5 6" key="1">
    <citation type="submission" date="2017-05" db="EMBL/GenBank/DDBJ databases">
        <authorList>
            <person name="Varghese N."/>
            <person name="Submissions S."/>
        </authorList>
    </citation>
    <scope>NUCLEOTIDE SEQUENCE [LARGE SCALE GENOMIC DNA]</scope>
    <source>
        <strain evidence="5 6">DSM 100094</strain>
    </source>
</reference>
<dbReference type="GO" id="GO:0003700">
    <property type="term" value="F:DNA-binding transcription factor activity"/>
    <property type="evidence" value="ECO:0007669"/>
    <property type="project" value="InterPro"/>
</dbReference>
<dbReference type="PRINTS" id="PR00032">
    <property type="entry name" value="HTHARAC"/>
</dbReference>
<dbReference type="GO" id="GO:0043565">
    <property type="term" value="F:sequence-specific DNA binding"/>
    <property type="evidence" value="ECO:0007669"/>
    <property type="project" value="InterPro"/>
</dbReference>
<keyword evidence="1" id="KW-0805">Transcription regulation</keyword>